<evidence type="ECO:0000313" key="2">
    <source>
        <dbReference type="EMBL" id="NEW69279.1"/>
    </source>
</evidence>
<organism evidence="2 3">
    <name type="scientific">Streptomyces rhizosphaericus</name>
    <dbReference type="NCBI Taxonomy" id="114699"/>
    <lineage>
        <taxon>Bacteria</taxon>
        <taxon>Bacillati</taxon>
        <taxon>Actinomycetota</taxon>
        <taxon>Actinomycetes</taxon>
        <taxon>Kitasatosporales</taxon>
        <taxon>Streptomycetaceae</taxon>
        <taxon>Streptomyces</taxon>
        <taxon>Streptomyces violaceusniger group</taxon>
    </lineage>
</organism>
<dbReference type="Pfam" id="PF08240">
    <property type="entry name" value="ADH_N"/>
    <property type="match status" value="1"/>
</dbReference>
<dbReference type="InterPro" id="IPR002364">
    <property type="entry name" value="Quin_OxRdtase/zeta-crystal_CS"/>
</dbReference>
<comment type="caution">
    <text evidence="2">The sequence shown here is derived from an EMBL/GenBank/DDBJ whole genome shotgun (WGS) entry which is preliminary data.</text>
</comment>
<dbReference type="Pfam" id="PF00107">
    <property type="entry name" value="ADH_zinc_N"/>
    <property type="match status" value="1"/>
</dbReference>
<keyword evidence="3" id="KW-1185">Reference proteome</keyword>
<dbReference type="SMART" id="SM00829">
    <property type="entry name" value="PKS_ER"/>
    <property type="match status" value="1"/>
</dbReference>
<dbReference type="InterPro" id="IPR013154">
    <property type="entry name" value="ADH-like_N"/>
</dbReference>
<reference evidence="2" key="1">
    <citation type="submission" date="2020-02" db="EMBL/GenBank/DDBJ databases">
        <title>A new Streptomyces sp. for controlling soil-borne diseases.</title>
        <authorList>
            <person name="Li X."/>
            <person name="Tian Y."/>
            <person name="Gao K."/>
        </authorList>
    </citation>
    <scope>NUCLEOTIDE SEQUENCE [LARGE SCALE GENOMIC DNA]</scope>
    <source>
        <strain evidence="2">0250</strain>
    </source>
</reference>
<dbReference type="PANTHER" id="PTHR43677">
    <property type="entry name" value="SHORT-CHAIN DEHYDROGENASE/REDUCTASE"/>
    <property type="match status" value="1"/>
</dbReference>
<dbReference type="InterPro" id="IPR020843">
    <property type="entry name" value="ER"/>
</dbReference>
<dbReference type="SUPFAM" id="SSF51735">
    <property type="entry name" value="NAD(P)-binding Rossmann-fold domains"/>
    <property type="match status" value="1"/>
</dbReference>
<dbReference type="InterPro" id="IPR051397">
    <property type="entry name" value="Zn-ADH-like_protein"/>
</dbReference>
<dbReference type="CDD" id="cd08241">
    <property type="entry name" value="QOR1"/>
    <property type="match status" value="1"/>
</dbReference>
<dbReference type="Gene3D" id="3.90.180.10">
    <property type="entry name" value="Medium-chain alcohol dehydrogenases, catalytic domain"/>
    <property type="match status" value="1"/>
</dbReference>
<dbReference type="SUPFAM" id="SSF50129">
    <property type="entry name" value="GroES-like"/>
    <property type="match status" value="1"/>
</dbReference>
<evidence type="ECO:0000259" key="1">
    <source>
        <dbReference type="SMART" id="SM00829"/>
    </source>
</evidence>
<proteinExistence type="predicted"/>
<dbReference type="Gene3D" id="3.40.50.720">
    <property type="entry name" value="NAD(P)-binding Rossmann-like Domain"/>
    <property type="match status" value="1"/>
</dbReference>
<name>A0A6G4A9A3_9ACTN</name>
<dbReference type="Proteomes" id="UP000476310">
    <property type="component" value="Unassembled WGS sequence"/>
</dbReference>
<evidence type="ECO:0000313" key="3">
    <source>
        <dbReference type="Proteomes" id="UP000476310"/>
    </source>
</evidence>
<dbReference type="PROSITE" id="PS01162">
    <property type="entry name" value="QOR_ZETA_CRYSTAL"/>
    <property type="match status" value="1"/>
</dbReference>
<gene>
    <name evidence="2" type="ORF">G4H13_02380</name>
</gene>
<dbReference type="AlphaFoldDB" id="A0A6G4A9A3"/>
<dbReference type="GO" id="GO:0016491">
    <property type="term" value="F:oxidoreductase activity"/>
    <property type="evidence" value="ECO:0007669"/>
    <property type="project" value="InterPro"/>
</dbReference>
<dbReference type="GO" id="GO:0008270">
    <property type="term" value="F:zinc ion binding"/>
    <property type="evidence" value="ECO:0007669"/>
    <property type="project" value="InterPro"/>
</dbReference>
<dbReference type="InterPro" id="IPR011032">
    <property type="entry name" value="GroES-like_sf"/>
</dbReference>
<dbReference type="InterPro" id="IPR036291">
    <property type="entry name" value="NAD(P)-bd_dom_sf"/>
</dbReference>
<dbReference type="InterPro" id="IPR013149">
    <property type="entry name" value="ADH-like_C"/>
</dbReference>
<feature type="domain" description="Enoyl reductase (ER)" evidence="1">
    <location>
        <begin position="12"/>
        <end position="320"/>
    </location>
</feature>
<sequence length="324" mass="33738">MMQAFVLEGFDGPDALRLTATDEPVPDKGGVIVQVRAIGVNFPDLLTTRGKLPNPPELPTIPGREISGIVKQAPHGSVWKPGERVAGYVDHGGYAEEVVVSHDRIMALPASADFAAGAALVINYQTAYFALTVRGRLTSGEAVLVLGASGGIGTAAVQLARALGARVIAGVANDEQAATAVSAGADDVVLLTSGFASRVRAMAGDGVDVVVDPLGGDLSIEALRCLAPEGRHLVVGFAVGKVPELPTNRLLTRNVEVVGVSWTGPTRRPGPAFGEVGRVLADMYDRNLLRPHIGERYALKELPLALARLEQGVVRGKAVIEVSG</sequence>
<dbReference type="PANTHER" id="PTHR43677:SF4">
    <property type="entry name" value="QUINONE OXIDOREDUCTASE-LIKE PROTEIN 2"/>
    <property type="match status" value="1"/>
</dbReference>
<protein>
    <submittedName>
        <fullName evidence="2">NADPH:quinone oxidoreductase family protein</fullName>
    </submittedName>
</protein>
<accession>A0A6G4A9A3</accession>
<dbReference type="EMBL" id="JAAIKT010000001">
    <property type="protein sequence ID" value="NEW69279.1"/>
    <property type="molecule type" value="Genomic_DNA"/>
</dbReference>